<dbReference type="CDD" id="cd07043">
    <property type="entry name" value="STAS_anti-anti-sigma_factors"/>
    <property type="match status" value="1"/>
</dbReference>
<organism evidence="2 3">
    <name type="scientific">Pleionea litopenaei</name>
    <dbReference type="NCBI Taxonomy" id="3070815"/>
    <lineage>
        <taxon>Bacteria</taxon>
        <taxon>Pseudomonadati</taxon>
        <taxon>Pseudomonadota</taxon>
        <taxon>Gammaproteobacteria</taxon>
        <taxon>Oceanospirillales</taxon>
        <taxon>Pleioneaceae</taxon>
        <taxon>Pleionea</taxon>
    </lineage>
</organism>
<dbReference type="Gene3D" id="3.30.750.24">
    <property type="entry name" value="STAS domain"/>
    <property type="match status" value="1"/>
</dbReference>
<dbReference type="KEGG" id="plei:Q9312_04315"/>
<name>A0AA51RV36_9GAMM</name>
<dbReference type="EMBL" id="CP133548">
    <property type="protein sequence ID" value="WMS88142.1"/>
    <property type="molecule type" value="Genomic_DNA"/>
</dbReference>
<dbReference type="InterPro" id="IPR002645">
    <property type="entry name" value="STAS_dom"/>
</dbReference>
<evidence type="ECO:0000259" key="1">
    <source>
        <dbReference type="PROSITE" id="PS50801"/>
    </source>
</evidence>
<dbReference type="SUPFAM" id="SSF52091">
    <property type="entry name" value="SpoIIaa-like"/>
    <property type="match status" value="1"/>
</dbReference>
<dbReference type="Proteomes" id="UP001239782">
    <property type="component" value="Chromosome"/>
</dbReference>
<dbReference type="RefSeq" id="WP_309203341.1">
    <property type="nucleotide sequence ID" value="NZ_CP133548.1"/>
</dbReference>
<dbReference type="InterPro" id="IPR036513">
    <property type="entry name" value="STAS_dom_sf"/>
</dbReference>
<accession>A0AA51RV36</accession>
<feature type="domain" description="STAS" evidence="1">
    <location>
        <begin position="20"/>
        <end position="79"/>
    </location>
</feature>
<dbReference type="PROSITE" id="PS50801">
    <property type="entry name" value="STAS"/>
    <property type="match status" value="1"/>
</dbReference>
<evidence type="ECO:0000313" key="3">
    <source>
        <dbReference type="Proteomes" id="UP001239782"/>
    </source>
</evidence>
<sequence>MTGKPDSVKADYAESSQAHILRLHGDVRYGDVIALQQFISQLSRPVKPFRIDLTRCSHLDSTALGTLALVAKLGKETGVSKPEVLVREGVLLETLLGVCFDLVFRLSVTEQGIESADFSEIEPLNTVQPDSLETLQNVVSTAHQSLADISEKNTLIFKDVNLLLSALAKKE</sequence>
<dbReference type="AlphaFoldDB" id="A0AA51RV36"/>
<gene>
    <name evidence="2" type="ORF">Q9312_04315</name>
</gene>
<proteinExistence type="predicted"/>
<reference evidence="2 3" key="1">
    <citation type="submission" date="2023-08" db="EMBL/GenBank/DDBJ databases">
        <title>Pleionea litopenaei sp. nov., isolated from stomach of juvenile Litopenaeus vannamei.</title>
        <authorList>
            <person name="Rho A.M."/>
            <person name="Hwang C.Y."/>
        </authorList>
    </citation>
    <scope>NUCLEOTIDE SEQUENCE [LARGE SCALE GENOMIC DNA]</scope>
    <source>
        <strain evidence="2 3">HL-JVS1</strain>
    </source>
</reference>
<evidence type="ECO:0000313" key="2">
    <source>
        <dbReference type="EMBL" id="WMS88142.1"/>
    </source>
</evidence>
<keyword evidence="3" id="KW-1185">Reference proteome</keyword>
<protein>
    <submittedName>
        <fullName evidence="2">STAS domain-containing protein</fullName>
    </submittedName>
</protein>